<sequence>MSRSAPWLLAILGTLLLVACGFFSLLAGTASLTPQTALRTIFDPGNADVTDAAVIWSIRMPRIIVAMLVGAALATVGAVMQALLRNSLADPGVTGVSAGAAVGAISAITLGVSGAINWTVPLSAFLGAAAIAGVLQLVLHFKRHIDTTSIILVGVSINSLAGALIHILIANATEDSLVRSAFFWLAGDLELRSWEHVWLAAVPVLAGVALLLLRAHSLNAFSLGEQIAATSGVSVARERALLLLLASLITGAAVAVSGIISFVGLVVPHAIRLLSGANHATMLPLSALGGAIFLVLADTLARTAFGAVVVQTGVVAALVGAPIFLLLLLRRHPA</sequence>
<dbReference type="Gene3D" id="1.10.3470.10">
    <property type="entry name" value="ABC transporter involved in vitamin B12 uptake, BtuC"/>
    <property type="match status" value="1"/>
</dbReference>
<dbReference type="InterPro" id="IPR000522">
    <property type="entry name" value="ABC_transptr_permease_BtuC"/>
</dbReference>
<dbReference type="CDD" id="cd06550">
    <property type="entry name" value="TM_ABC_iron-siderophores_like"/>
    <property type="match status" value="1"/>
</dbReference>
<dbReference type="Proteomes" id="UP000571183">
    <property type="component" value="Unassembled WGS sequence"/>
</dbReference>
<name>A0A840DHJ3_9MICO</name>
<evidence type="ECO:0000256" key="7">
    <source>
        <dbReference type="ARBA" id="ARBA00023136"/>
    </source>
</evidence>
<evidence type="ECO:0000256" key="2">
    <source>
        <dbReference type="ARBA" id="ARBA00007935"/>
    </source>
</evidence>
<comment type="similarity">
    <text evidence="2">Belongs to the binding-protein-dependent transport system permease family. FecCD subfamily.</text>
</comment>
<protein>
    <submittedName>
        <fullName evidence="9">Iron complex transport system permease protein</fullName>
    </submittedName>
</protein>
<feature type="transmembrane region" description="Helical" evidence="8">
    <location>
        <begin position="193"/>
        <end position="213"/>
    </location>
</feature>
<evidence type="ECO:0000256" key="8">
    <source>
        <dbReference type="SAM" id="Phobius"/>
    </source>
</evidence>
<evidence type="ECO:0000256" key="4">
    <source>
        <dbReference type="ARBA" id="ARBA00022475"/>
    </source>
</evidence>
<dbReference type="PANTHER" id="PTHR30472:SF25">
    <property type="entry name" value="ABC TRANSPORTER PERMEASE PROTEIN MJ0876-RELATED"/>
    <property type="match status" value="1"/>
</dbReference>
<dbReference type="GO" id="GO:0005886">
    <property type="term" value="C:plasma membrane"/>
    <property type="evidence" value="ECO:0007669"/>
    <property type="project" value="UniProtKB-SubCell"/>
</dbReference>
<keyword evidence="4" id="KW-1003">Cell membrane</keyword>
<dbReference type="PROSITE" id="PS51257">
    <property type="entry name" value="PROKAR_LIPOPROTEIN"/>
    <property type="match status" value="1"/>
</dbReference>
<dbReference type="InterPro" id="IPR037294">
    <property type="entry name" value="ABC_BtuC-like"/>
</dbReference>
<feature type="transmembrane region" description="Helical" evidence="8">
    <location>
        <begin position="122"/>
        <end position="139"/>
    </location>
</feature>
<comment type="subcellular location">
    <subcellularLocation>
        <location evidence="1">Cell membrane</location>
        <topology evidence="1">Multi-pass membrane protein</topology>
    </subcellularLocation>
</comment>
<evidence type="ECO:0000256" key="5">
    <source>
        <dbReference type="ARBA" id="ARBA00022692"/>
    </source>
</evidence>
<feature type="transmembrane region" description="Helical" evidence="8">
    <location>
        <begin position="63"/>
        <end position="84"/>
    </location>
</feature>
<proteinExistence type="inferred from homology"/>
<keyword evidence="6 8" id="KW-1133">Transmembrane helix</keyword>
<dbReference type="EMBL" id="JACIFD010000019">
    <property type="protein sequence ID" value="MBB4072200.1"/>
    <property type="molecule type" value="Genomic_DNA"/>
</dbReference>
<feature type="transmembrane region" description="Helical" evidence="8">
    <location>
        <begin position="96"/>
        <end position="116"/>
    </location>
</feature>
<dbReference type="GO" id="GO:0022857">
    <property type="term" value="F:transmembrane transporter activity"/>
    <property type="evidence" value="ECO:0007669"/>
    <property type="project" value="InterPro"/>
</dbReference>
<dbReference type="AlphaFoldDB" id="A0A840DHJ3"/>
<dbReference type="PANTHER" id="PTHR30472">
    <property type="entry name" value="FERRIC ENTEROBACTIN TRANSPORT SYSTEM PERMEASE PROTEIN"/>
    <property type="match status" value="1"/>
</dbReference>
<evidence type="ECO:0000313" key="10">
    <source>
        <dbReference type="Proteomes" id="UP000571183"/>
    </source>
</evidence>
<dbReference type="Pfam" id="PF01032">
    <property type="entry name" value="FecCD"/>
    <property type="match status" value="1"/>
</dbReference>
<keyword evidence="5 8" id="KW-0812">Transmembrane</keyword>
<keyword evidence="10" id="KW-1185">Reference proteome</keyword>
<reference evidence="9 10" key="1">
    <citation type="submission" date="2020-08" db="EMBL/GenBank/DDBJ databases">
        <title>Sequencing the genomes of 1000 actinobacteria strains.</title>
        <authorList>
            <person name="Klenk H.-P."/>
        </authorList>
    </citation>
    <scope>NUCLEOTIDE SEQUENCE [LARGE SCALE GENOMIC DNA]</scope>
    <source>
        <strain evidence="9 10">DSM 27064</strain>
    </source>
</reference>
<evidence type="ECO:0000313" key="9">
    <source>
        <dbReference type="EMBL" id="MBB4072200.1"/>
    </source>
</evidence>
<evidence type="ECO:0000256" key="3">
    <source>
        <dbReference type="ARBA" id="ARBA00022448"/>
    </source>
</evidence>
<organism evidence="9 10">
    <name type="scientific">Canibacter oris</name>
    <dbReference type="NCBI Taxonomy" id="1365628"/>
    <lineage>
        <taxon>Bacteria</taxon>
        <taxon>Bacillati</taxon>
        <taxon>Actinomycetota</taxon>
        <taxon>Actinomycetes</taxon>
        <taxon>Micrococcales</taxon>
        <taxon>Microbacteriaceae</taxon>
        <taxon>Canibacter</taxon>
    </lineage>
</organism>
<comment type="caution">
    <text evidence="9">The sequence shown here is derived from an EMBL/GenBank/DDBJ whole genome shotgun (WGS) entry which is preliminary data.</text>
</comment>
<feature type="transmembrane region" description="Helical" evidence="8">
    <location>
        <begin position="151"/>
        <end position="173"/>
    </location>
</feature>
<keyword evidence="3" id="KW-0813">Transport</keyword>
<evidence type="ECO:0000256" key="6">
    <source>
        <dbReference type="ARBA" id="ARBA00022989"/>
    </source>
</evidence>
<evidence type="ECO:0000256" key="1">
    <source>
        <dbReference type="ARBA" id="ARBA00004651"/>
    </source>
</evidence>
<feature type="transmembrane region" description="Helical" evidence="8">
    <location>
        <begin position="304"/>
        <end position="329"/>
    </location>
</feature>
<dbReference type="RefSeq" id="WP_183305062.1">
    <property type="nucleotide sequence ID" value="NZ_JACIFD010000019.1"/>
</dbReference>
<keyword evidence="7 8" id="KW-0472">Membrane</keyword>
<dbReference type="FunFam" id="1.10.3470.10:FF:000001">
    <property type="entry name" value="Vitamin B12 ABC transporter permease BtuC"/>
    <property type="match status" value="1"/>
</dbReference>
<gene>
    <name evidence="9" type="ORF">F5897_001530</name>
</gene>
<dbReference type="SUPFAM" id="SSF81345">
    <property type="entry name" value="ABC transporter involved in vitamin B12 uptake, BtuC"/>
    <property type="match status" value="1"/>
</dbReference>
<feature type="transmembrane region" description="Helical" evidence="8">
    <location>
        <begin position="279"/>
        <end position="297"/>
    </location>
</feature>
<accession>A0A840DHJ3</accession>
<feature type="transmembrane region" description="Helical" evidence="8">
    <location>
        <begin position="241"/>
        <end position="267"/>
    </location>
</feature>